<evidence type="ECO:0000313" key="1">
    <source>
        <dbReference type="EMBL" id="MDR6536337.1"/>
    </source>
</evidence>
<sequence>MGHLLHQTLRQENIAYEGSGGVSAGNRSLGFRPAFRNLETGHVYPSCFADGRPAPIHMIDGLPDELVVTRSPAGKVTAVSDSLQSGFLLDGCFYDRQEAAEFVRTASRAPAHQAGAY</sequence>
<keyword evidence="2" id="KW-1185">Reference proteome</keyword>
<reference evidence="1 2" key="1">
    <citation type="submission" date="2023-07" db="EMBL/GenBank/DDBJ databases">
        <title>Sorghum-associated microbial communities from plants grown in Nebraska, USA.</title>
        <authorList>
            <person name="Schachtman D."/>
        </authorList>
    </citation>
    <scope>NUCLEOTIDE SEQUENCE [LARGE SCALE GENOMIC DNA]</scope>
    <source>
        <strain evidence="1 2">DS1781</strain>
    </source>
</reference>
<evidence type="ECO:0000313" key="2">
    <source>
        <dbReference type="Proteomes" id="UP001184230"/>
    </source>
</evidence>
<accession>A0ABU1NCZ7</accession>
<dbReference type="EMBL" id="JAVDRF010000004">
    <property type="protein sequence ID" value="MDR6536337.1"/>
    <property type="molecule type" value="Genomic_DNA"/>
</dbReference>
<name>A0ABU1NCZ7_9BURK</name>
<protein>
    <submittedName>
        <fullName evidence="1">Uncharacterized protein</fullName>
    </submittedName>
</protein>
<proteinExistence type="predicted"/>
<dbReference type="Proteomes" id="UP001184230">
    <property type="component" value="Unassembled WGS sequence"/>
</dbReference>
<dbReference type="RefSeq" id="WP_309901267.1">
    <property type="nucleotide sequence ID" value="NZ_JAVDRF010000004.1"/>
</dbReference>
<gene>
    <name evidence="1" type="ORF">J2739_002110</name>
</gene>
<comment type="caution">
    <text evidence="1">The sequence shown here is derived from an EMBL/GenBank/DDBJ whole genome shotgun (WGS) entry which is preliminary data.</text>
</comment>
<organism evidence="1 2">
    <name type="scientific">Variovorax soli</name>
    <dbReference type="NCBI Taxonomy" id="376815"/>
    <lineage>
        <taxon>Bacteria</taxon>
        <taxon>Pseudomonadati</taxon>
        <taxon>Pseudomonadota</taxon>
        <taxon>Betaproteobacteria</taxon>
        <taxon>Burkholderiales</taxon>
        <taxon>Comamonadaceae</taxon>
        <taxon>Variovorax</taxon>
    </lineage>
</organism>